<dbReference type="EMBL" id="UINC01190247">
    <property type="protein sequence ID" value="SVE04313.1"/>
    <property type="molecule type" value="Genomic_DNA"/>
</dbReference>
<sequence length="112" mass="13097">MEETRENRIRKEPTVVEPKPPVECNWKQGQAMAVSTVKKLFGPRFHCLLPESGRIRISKIIPDESGRSYTIHAKKVGERTLEYSWLQFWWERGPPDVRKDGFFYTALANNHP</sequence>
<accession>A0A383A9K5</accession>
<proteinExistence type="predicted"/>
<organism evidence="1">
    <name type="scientific">marine metagenome</name>
    <dbReference type="NCBI Taxonomy" id="408172"/>
    <lineage>
        <taxon>unclassified sequences</taxon>
        <taxon>metagenomes</taxon>
        <taxon>ecological metagenomes</taxon>
    </lineage>
</organism>
<reference evidence="1" key="1">
    <citation type="submission" date="2018-05" db="EMBL/GenBank/DDBJ databases">
        <authorList>
            <person name="Lanie J.A."/>
            <person name="Ng W.-L."/>
            <person name="Kazmierczak K.M."/>
            <person name="Andrzejewski T.M."/>
            <person name="Davidsen T.M."/>
            <person name="Wayne K.J."/>
            <person name="Tettelin H."/>
            <person name="Glass J.I."/>
            <person name="Rusch D."/>
            <person name="Podicherti R."/>
            <person name="Tsui H.-C.T."/>
            <person name="Winkler M.E."/>
        </authorList>
    </citation>
    <scope>NUCLEOTIDE SEQUENCE</scope>
</reference>
<dbReference type="AlphaFoldDB" id="A0A383A9K5"/>
<evidence type="ECO:0000313" key="1">
    <source>
        <dbReference type="EMBL" id="SVE04313.1"/>
    </source>
</evidence>
<protein>
    <submittedName>
        <fullName evidence="1">Uncharacterized protein</fullName>
    </submittedName>
</protein>
<name>A0A383A9K5_9ZZZZ</name>
<gene>
    <name evidence="1" type="ORF">METZ01_LOCUS457167</name>
</gene>